<keyword evidence="4" id="KW-0863">Zinc-finger</keyword>
<evidence type="ECO:0000256" key="3">
    <source>
        <dbReference type="ARBA" id="ARBA00022737"/>
    </source>
</evidence>
<dbReference type="GO" id="GO:0008270">
    <property type="term" value="F:zinc ion binding"/>
    <property type="evidence" value="ECO:0007669"/>
    <property type="project" value="UniProtKB-KW"/>
</dbReference>
<dbReference type="EMBL" id="BRXU01000004">
    <property type="protein sequence ID" value="GLC51639.1"/>
    <property type="molecule type" value="Genomic_DNA"/>
</dbReference>
<feature type="compositionally biased region" description="Polar residues" evidence="6">
    <location>
        <begin position="34"/>
        <end position="43"/>
    </location>
</feature>
<keyword evidence="7" id="KW-0472">Membrane</keyword>
<accession>A0A9W6BGJ1</accession>
<protein>
    <recommendedName>
        <fullName evidence="8">NF-X1-type domain-containing protein</fullName>
    </recommendedName>
</protein>
<sequence length="986" mass="104308">MPRIGGNGPFRRGPVLSNNSSDDEANGTGMGRPTTAQQAWQGSDAQADRAATALFEQYMRVGRELGDDLGKDQVFQQGLSRIRDHLTNVDSSCCLICLNHIRPTEAVWHCERGCYTVLHLVCIQEWARSQVDTARAKAAARSLQEPASAEALRAAVVEWGCPKCRSTYPTADIPRQYKCFCGKVANPEFDPWVTPHSCGEICGRPLAGGCGHTCLLLCHPGPCPPCPLVVDASCYCGDKRLKRRCGHHEYSCEGVCSAQLDCGHRCPDVCHPGECARCRVMGSFACRCGAETRRLQCGGRDYQCDRVCGKQLACGNHKCEEVCHAGKCGSCPFSGVRTCPCGKKTYDGMSCADKVPSCGETCGKLLPCGVHRCNDRCHQGDCTAQCRGPALKTCRCGKSQKEVLCFQEFTCERRCTQMRACGRHPCKRRCCDGNCPPCEEVCGRRLKCGNHKCPAPCHSGPCRPCPLTVAVTCACGAASCTLPCGAESKAEPPHCSAPCSVMRICRHSPNLPPHRCHFGPCPPCPMPCATPLHCGHSCASPACHDPPPPAVPDFKPPPPPSKSAVATAAAAAAAAVAEGSSSTAKGADGERRGKRSASAADAAPPAPAVQQPTMEAARMLASIAATGELPSVCPPCRQPVQEVCVGGHGSTAMPCCERRPYRCSAPCGRALQCGNHKCALPCHAVADGASSSGQAAAATAAGGEADPRVARPCRQCDRTCGRAQGCSHPCPLPCHQGSCPRCELQSRQACLCGKTMLQLPCYQLTTAQRSQGADASSLLSCGKPCHRQLAYCTHPCKTLCHSGPCPHPEDCPAEVSVRCACPNKRRAKWKCSEVQAALERAGKPRMYDDAHAPRLLPCDAECERAKAKAAATGATAQTKGAAAATEANPAGTALVPSRSVESLSDGMAANASGKAGKARLTRAEREALAAKKEAERLRQERLSAIVRGAVMAVVVLLGLLLAWGAKVLLSKLDRKAQQIWAPDSVR</sequence>
<dbReference type="PANTHER" id="PTHR12360">
    <property type="entry name" value="NUCLEAR TRANSCRIPTION FACTOR, X-BOX BINDING 1 NFX1"/>
    <property type="match status" value="1"/>
</dbReference>
<evidence type="ECO:0000313" key="10">
    <source>
        <dbReference type="Proteomes" id="UP001165080"/>
    </source>
</evidence>
<evidence type="ECO:0000256" key="2">
    <source>
        <dbReference type="ARBA" id="ARBA00022723"/>
    </source>
</evidence>
<evidence type="ECO:0000256" key="7">
    <source>
        <dbReference type="SAM" id="Phobius"/>
    </source>
</evidence>
<feature type="domain" description="NF-X1-type" evidence="8">
    <location>
        <begin position="314"/>
        <end position="333"/>
    </location>
</feature>
<keyword evidence="5" id="KW-0862">Zinc</keyword>
<dbReference type="AlphaFoldDB" id="A0A9W6BGJ1"/>
<feature type="domain" description="NF-X1-type" evidence="8">
    <location>
        <begin position="726"/>
        <end position="744"/>
    </location>
</feature>
<feature type="domain" description="NF-X1-type" evidence="8">
    <location>
        <begin position="673"/>
        <end position="715"/>
    </location>
</feature>
<evidence type="ECO:0000256" key="4">
    <source>
        <dbReference type="ARBA" id="ARBA00022771"/>
    </source>
</evidence>
<dbReference type="CDD" id="cd06008">
    <property type="entry name" value="NF-X1-zinc-finger"/>
    <property type="match status" value="6"/>
</dbReference>
<feature type="domain" description="NF-X1-type" evidence="8">
    <location>
        <begin position="368"/>
        <end position="396"/>
    </location>
</feature>
<organism evidence="9 10">
    <name type="scientific">Pleodorina starrii</name>
    <dbReference type="NCBI Taxonomy" id="330485"/>
    <lineage>
        <taxon>Eukaryota</taxon>
        <taxon>Viridiplantae</taxon>
        <taxon>Chlorophyta</taxon>
        <taxon>core chlorophytes</taxon>
        <taxon>Chlorophyceae</taxon>
        <taxon>CS clade</taxon>
        <taxon>Chlamydomonadales</taxon>
        <taxon>Volvocaceae</taxon>
        <taxon>Pleodorina</taxon>
    </lineage>
</organism>
<dbReference type="GO" id="GO:0005634">
    <property type="term" value="C:nucleus"/>
    <property type="evidence" value="ECO:0007669"/>
    <property type="project" value="InterPro"/>
</dbReference>
<reference evidence="9 10" key="1">
    <citation type="journal article" date="2023" name="Commun. Biol.">
        <title>Reorganization of the ancestral sex-determining regions during the evolution of trioecy in Pleodorina starrii.</title>
        <authorList>
            <person name="Takahashi K."/>
            <person name="Suzuki S."/>
            <person name="Kawai-Toyooka H."/>
            <person name="Yamamoto K."/>
            <person name="Hamaji T."/>
            <person name="Ootsuki R."/>
            <person name="Yamaguchi H."/>
            <person name="Kawachi M."/>
            <person name="Higashiyama T."/>
            <person name="Nozaki H."/>
        </authorList>
    </citation>
    <scope>NUCLEOTIDE SEQUENCE [LARGE SCALE GENOMIC DNA]</scope>
    <source>
        <strain evidence="9 10">NIES-4479</strain>
    </source>
</reference>
<feature type="domain" description="NF-X1-type" evidence="8">
    <location>
        <begin position="210"/>
        <end position="228"/>
    </location>
</feature>
<gene>
    <name evidence="9" type="primary">PLEST004945</name>
    <name evidence="9" type="ORF">PLESTB_000524100</name>
</gene>
<feature type="domain" description="NF-X1-type" evidence="8">
    <location>
        <begin position="421"/>
        <end position="440"/>
    </location>
</feature>
<evidence type="ECO:0000256" key="6">
    <source>
        <dbReference type="SAM" id="MobiDB-lite"/>
    </source>
</evidence>
<keyword evidence="7" id="KW-1133">Transmembrane helix</keyword>
<keyword evidence="2" id="KW-0479">Metal-binding</keyword>
<dbReference type="InterPro" id="IPR034078">
    <property type="entry name" value="NFX1_fam"/>
</dbReference>
<dbReference type="GO" id="GO:0000977">
    <property type="term" value="F:RNA polymerase II transcription regulatory region sequence-specific DNA binding"/>
    <property type="evidence" value="ECO:0007669"/>
    <property type="project" value="TreeGrafter"/>
</dbReference>
<evidence type="ECO:0000256" key="1">
    <source>
        <dbReference type="ARBA" id="ARBA00007269"/>
    </source>
</evidence>
<feature type="domain" description="NF-X1-type" evidence="8">
    <location>
        <begin position="792"/>
        <end position="813"/>
    </location>
</feature>
<proteinExistence type="inferred from homology"/>
<dbReference type="PANTHER" id="PTHR12360:SF1">
    <property type="entry name" value="NF-X1-TYPE ZINC FINGER PROTEIN NFXL1"/>
    <property type="match status" value="1"/>
</dbReference>
<feature type="domain" description="NF-X1-type" evidence="8">
    <location>
        <begin position="262"/>
        <end position="280"/>
    </location>
</feature>
<feature type="domain" description="NF-X1-type" evidence="8">
    <location>
        <begin position="448"/>
        <end position="467"/>
    </location>
</feature>
<keyword evidence="7" id="KW-0812">Transmembrane</keyword>
<evidence type="ECO:0000313" key="9">
    <source>
        <dbReference type="EMBL" id="GLC51639.1"/>
    </source>
</evidence>
<feature type="domain" description="NF-X1-type" evidence="8">
    <location>
        <begin position="505"/>
        <end position="526"/>
    </location>
</feature>
<comment type="caution">
    <text evidence="9">The sequence shown here is derived from an EMBL/GenBank/DDBJ whole genome shotgun (WGS) entry which is preliminary data.</text>
</comment>
<dbReference type="Proteomes" id="UP001165080">
    <property type="component" value="Unassembled WGS sequence"/>
</dbReference>
<dbReference type="SMART" id="SM00438">
    <property type="entry name" value="ZnF_NFX"/>
    <property type="match status" value="10"/>
</dbReference>
<dbReference type="GO" id="GO:0000981">
    <property type="term" value="F:DNA-binding transcription factor activity, RNA polymerase II-specific"/>
    <property type="evidence" value="ECO:0007669"/>
    <property type="project" value="TreeGrafter"/>
</dbReference>
<evidence type="ECO:0000259" key="8">
    <source>
        <dbReference type="SMART" id="SM00438"/>
    </source>
</evidence>
<name>A0A9W6BGJ1_9CHLO</name>
<keyword evidence="10" id="KW-1185">Reference proteome</keyword>
<feature type="region of interest" description="Disordered" evidence="6">
    <location>
        <begin position="577"/>
        <end position="611"/>
    </location>
</feature>
<feature type="region of interest" description="Disordered" evidence="6">
    <location>
        <begin position="1"/>
        <end position="43"/>
    </location>
</feature>
<dbReference type="Pfam" id="PF01422">
    <property type="entry name" value="zf-NF-X1"/>
    <property type="match status" value="10"/>
</dbReference>
<evidence type="ECO:0000256" key="5">
    <source>
        <dbReference type="ARBA" id="ARBA00022833"/>
    </source>
</evidence>
<keyword evidence="3" id="KW-0677">Repeat</keyword>
<feature type="transmembrane region" description="Helical" evidence="7">
    <location>
        <begin position="944"/>
        <end position="965"/>
    </location>
</feature>
<dbReference type="InterPro" id="IPR000967">
    <property type="entry name" value="Znf_NFX1"/>
</dbReference>
<comment type="similarity">
    <text evidence="1">Belongs to the NFX1 family.</text>
</comment>